<dbReference type="GO" id="GO:0006772">
    <property type="term" value="P:thiamine metabolic process"/>
    <property type="evidence" value="ECO:0007669"/>
    <property type="project" value="UniProtKB-UniRule"/>
</dbReference>
<dbReference type="EMBL" id="LHUR01000013">
    <property type="protein sequence ID" value="KOA20531.1"/>
    <property type="molecule type" value="Genomic_DNA"/>
</dbReference>
<evidence type="ECO:0000256" key="2">
    <source>
        <dbReference type="ARBA" id="ARBA00022741"/>
    </source>
</evidence>
<evidence type="ECO:0000256" key="3">
    <source>
        <dbReference type="ARBA" id="ARBA00022777"/>
    </source>
</evidence>
<keyword evidence="2" id="KW-0547">Nucleotide-binding</keyword>
<dbReference type="SUPFAM" id="SSF63999">
    <property type="entry name" value="Thiamin pyrophosphokinase, catalytic domain"/>
    <property type="match status" value="1"/>
</dbReference>
<dbReference type="InterPro" id="IPR036759">
    <property type="entry name" value="TPK_catalytic_sf"/>
</dbReference>
<keyword evidence="1 7" id="KW-0808">Transferase</keyword>
<evidence type="ECO:0000313" key="7">
    <source>
        <dbReference type="EMBL" id="KOA20531.1"/>
    </source>
</evidence>
<accession>A0A0L6ZC39</accession>
<gene>
    <name evidence="7" type="primary">thiN</name>
    <name evidence="7" type="ORF">CLHOM_11190</name>
</gene>
<evidence type="ECO:0000259" key="6">
    <source>
        <dbReference type="SMART" id="SM00983"/>
    </source>
</evidence>
<protein>
    <recommendedName>
        <fullName evidence="5">Thiamine diphosphokinase</fullName>
        <ecNumber evidence="5">2.7.6.2</ecNumber>
    </recommendedName>
</protein>
<keyword evidence="3 7" id="KW-0418">Kinase</keyword>
<dbReference type="GO" id="GO:0005524">
    <property type="term" value="F:ATP binding"/>
    <property type="evidence" value="ECO:0007669"/>
    <property type="project" value="UniProtKB-KW"/>
</dbReference>
<dbReference type="AlphaFoldDB" id="A0A0L6ZC39"/>
<dbReference type="SUPFAM" id="SSF63862">
    <property type="entry name" value="Thiamin pyrophosphokinase, substrate-binding domain"/>
    <property type="match status" value="1"/>
</dbReference>
<feature type="domain" description="Thiamin pyrophosphokinase thiamin-binding" evidence="6">
    <location>
        <begin position="146"/>
        <end position="205"/>
    </location>
</feature>
<comment type="caution">
    <text evidence="7">The sequence shown here is derived from an EMBL/GenBank/DDBJ whole genome shotgun (WGS) entry which is preliminary data.</text>
</comment>
<dbReference type="GO" id="GO:0016301">
    <property type="term" value="F:kinase activity"/>
    <property type="evidence" value="ECO:0007669"/>
    <property type="project" value="UniProtKB-KW"/>
</dbReference>
<dbReference type="Gene3D" id="3.40.50.10240">
    <property type="entry name" value="Thiamin pyrophosphokinase, catalytic domain"/>
    <property type="match status" value="1"/>
</dbReference>
<dbReference type="GO" id="GO:0004788">
    <property type="term" value="F:thiamine diphosphokinase activity"/>
    <property type="evidence" value="ECO:0007669"/>
    <property type="project" value="UniProtKB-UniRule"/>
</dbReference>
<evidence type="ECO:0000256" key="5">
    <source>
        <dbReference type="NCBIfam" id="TIGR01378"/>
    </source>
</evidence>
<keyword evidence="4" id="KW-0067">ATP-binding</keyword>
<dbReference type="GO" id="GO:0009229">
    <property type="term" value="P:thiamine diphosphate biosynthetic process"/>
    <property type="evidence" value="ECO:0007669"/>
    <property type="project" value="InterPro"/>
</dbReference>
<dbReference type="InterPro" id="IPR007373">
    <property type="entry name" value="Thiamin_PyroPKinase_B1-bd"/>
</dbReference>
<dbReference type="PANTHER" id="PTHR41299">
    <property type="entry name" value="THIAMINE PYROPHOSPHOKINASE"/>
    <property type="match status" value="1"/>
</dbReference>
<organism evidence="7 8">
    <name type="scientific">Clostridium homopropionicum DSM 5847</name>
    <dbReference type="NCBI Taxonomy" id="1121318"/>
    <lineage>
        <taxon>Bacteria</taxon>
        <taxon>Bacillati</taxon>
        <taxon>Bacillota</taxon>
        <taxon>Clostridia</taxon>
        <taxon>Eubacteriales</taxon>
        <taxon>Clostridiaceae</taxon>
        <taxon>Clostridium</taxon>
    </lineage>
</organism>
<dbReference type="RefSeq" id="WP_052220698.1">
    <property type="nucleotide sequence ID" value="NZ_LHUR01000013.1"/>
</dbReference>
<dbReference type="Pfam" id="PF04263">
    <property type="entry name" value="TPK_catalytic"/>
    <property type="match status" value="1"/>
</dbReference>
<dbReference type="EC" id="2.7.6.2" evidence="5"/>
<dbReference type="InterPro" id="IPR007371">
    <property type="entry name" value="TPK_catalytic"/>
</dbReference>
<dbReference type="STRING" id="36844.SAMN04488501_108124"/>
<evidence type="ECO:0000256" key="1">
    <source>
        <dbReference type="ARBA" id="ARBA00022679"/>
    </source>
</evidence>
<dbReference type="PATRIC" id="fig|1121318.3.peg.1127"/>
<evidence type="ECO:0000256" key="4">
    <source>
        <dbReference type="ARBA" id="ARBA00022840"/>
    </source>
</evidence>
<dbReference type="CDD" id="cd07995">
    <property type="entry name" value="TPK"/>
    <property type="match status" value="1"/>
</dbReference>
<sequence length="211" mass="23537">MKFVIISGGKKPSLDLIKKELLNSNCVICADSGANSLYEYGIYTDYIIGDLDSIKEEALEFFRNTNTEILKYPPEKDYTDTEIAVDKAISLGAKEIVLLGCTGSRLDHLMGNLGMLLKCLRKNILATMKDDNNVIMITDKSVTIKGSARTTFSLAAYFSDVYNLTINGAKYLLKDYFLKIGDPITISNEFLEEKVNIEFTKGILLIIFPTD</sequence>
<dbReference type="Proteomes" id="UP000037043">
    <property type="component" value="Unassembled WGS sequence"/>
</dbReference>
<dbReference type="NCBIfam" id="TIGR01378">
    <property type="entry name" value="thi_PPkinase"/>
    <property type="match status" value="1"/>
</dbReference>
<dbReference type="GO" id="GO:0030975">
    <property type="term" value="F:thiamine binding"/>
    <property type="evidence" value="ECO:0007669"/>
    <property type="project" value="InterPro"/>
</dbReference>
<dbReference type="InterPro" id="IPR053149">
    <property type="entry name" value="TPK"/>
</dbReference>
<keyword evidence="8" id="KW-1185">Reference proteome</keyword>
<reference evidence="8" key="1">
    <citation type="submission" date="2015-08" db="EMBL/GenBank/DDBJ databases">
        <title>Genome sequence of the strict anaerobe Clostridium homopropionicum LuHBu1 (DSM 5847T).</title>
        <authorList>
            <person name="Poehlein A."/>
            <person name="Beck M."/>
            <person name="Schiel-Bengelsdorf B."/>
            <person name="Bengelsdorf F.R."/>
            <person name="Daniel R."/>
            <person name="Duerre P."/>
        </authorList>
    </citation>
    <scope>NUCLEOTIDE SEQUENCE [LARGE SCALE GENOMIC DNA]</scope>
    <source>
        <strain evidence="8">DSM 5847</strain>
    </source>
</reference>
<proteinExistence type="predicted"/>
<evidence type="ECO:0000313" key="8">
    <source>
        <dbReference type="Proteomes" id="UP000037043"/>
    </source>
</evidence>
<dbReference type="PANTHER" id="PTHR41299:SF1">
    <property type="entry name" value="THIAMINE PYROPHOSPHOKINASE"/>
    <property type="match status" value="1"/>
</dbReference>
<dbReference type="Pfam" id="PF04265">
    <property type="entry name" value="TPK_B1_binding"/>
    <property type="match status" value="1"/>
</dbReference>
<dbReference type="InterPro" id="IPR006282">
    <property type="entry name" value="Thi_PPkinase"/>
</dbReference>
<name>A0A0L6ZC39_9CLOT</name>
<dbReference type="SMART" id="SM00983">
    <property type="entry name" value="TPK_B1_binding"/>
    <property type="match status" value="1"/>
</dbReference>
<dbReference type="InterPro" id="IPR036371">
    <property type="entry name" value="TPK_B1-bd_sf"/>
</dbReference>